<dbReference type="OrthoDB" id="4734201at2"/>
<keyword evidence="2" id="KW-1185">Reference proteome</keyword>
<dbReference type="Proteomes" id="UP000192284">
    <property type="component" value="Unassembled WGS sequence"/>
</dbReference>
<dbReference type="AlphaFoldDB" id="A0A1W9ZWE4"/>
<dbReference type="RefSeq" id="WP_083112939.1">
    <property type="nucleotide sequence ID" value="NZ_JACKTS010000049.1"/>
</dbReference>
<protein>
    <recommendedName>
        <fullName evidence="3">DUF4267 domain-containing protein</fullName>
    </recommendedName>
</protein>
<sequence>MKLRRIEILRAAWGAVLLFAPSAVLSALHGVQADRKALVVTRILGARHLVQAWVSGINPSRGMLAAGAVVDAIHSLTAFGLGILDRRRLQGGVADGIVAAVWAGFGWHQARAEITQPDTSRDRRA</sequence>
<evidence type="ECO:0008006" key="3">
    <source>
        <dbReference type="Google" id="ProtNLM"/>
    </source>
</evidence>
<gene>
    <name evidence="1" type="ORF">BST12_09945</name>
</gene>
<reference evidence="1 2" key="1">
    <citation type="submission" date="2017-02" db="EMBL/GenBank/DDBJ databases">
        <title>The new phylogeny of genus Mycobacterium.</title>
        <authorList>
            <person name="Tortoli E."/>
            <person name="Trovato A."/>
            <person name="Cirillo D.M."/>
        </authorList>
    </citation>
    <scope>NUCLEOTIDE SEQUENCE [LARGE SCALE GENOMIC DNA]</scope>
    <source>
        <strain evidence="1 2">DSM 45057</strain>
    </source>
</reference>
<evidence type="ECO:0000313" key="2">
    <source>
        <dbReference type="Proteomes" id="UP000192284"/>
    </source>
</evidence>
<name>A0A1W9ZWE4_MYCAN</name>
<evidence type="ECO:0000313" key="1">
    <source>
        <dbReference type="EMBL" id="ORA22120.1"/>
    </source>
</evidence>
<comment type="caution">
    <text evidence="1">The sequence shown here is derived from an EMBL/GenBank/DDBJ whole genome shotgun (WGS) entry which is preliminary data.</text>
</comment>
<accession>A0A1W9ZWE4</accession>
<dbReference type="EMBL" id="MVHE01000011">
    <property type="protein sequence ID" value="ORA22120.1"/>
    <property type="molecule type" value="Genomic_DNA"/>
</dbReference>
<organism evidence="1 2">
    <name type="scientific">Mycobacterium angelicum</name>
    <dbReference type="NCBI Taxonomy" id="470074"/>
    <lineage>
        <taxon>Bacteria</taxon>
        <taxon>Bacillati</taxon>
        <taxon>Actinomycetota</taxon>
        <taxon>Actinomycetes</taxon>
        <taxon>Mycobacteriales</taxon>
        <taxon>Mycobacteriaceae</taxon>
        <taxon>Mycobacterium</taxon>
    </lineage>
</organism>
<proteinExistence type="predicted"/>